<dbReference type="InterPro" id="IPR011011">
    <property type="entry name" value="Znf_FYVE_PHD"/>
</dbReference>
<dbReference type="GO" id="GO:0008270">
    <property type="term" value="F:zinc ion binding"/>
    <property type="evidence" value="ECO:0007669"/>
    <property type="project" value="UniProtKB-KW"/>
</dbReference>
<feature type="region of interest" description="Disordered" evidence="5">
    <location>
        <begin position="409"/>
        <end position="440"/>
    </location>
</feature>
<evidence type="ECO:0000259" key="6">
    <source>
        <dbReference type="PROSITE" id="PS50016"/>
    </source>
</evidence>
<feature type="domain" description="N-acetyltransferase" evidence="7">
    <location>
        <begin position="984"/>
        <end position="1145"/>
    </location>
</feature>
<evidence type="ECO:0000259" key="7">
    <source>
        <dbReference type="PROSITE" id="PS51186"/>
    </source>
</evidence>
<dbReference type="InterPro" id="IPR001965">
    <property type="entry name" value="Znf_PHD"/>
</dbReference>
<dbReference type="GO" id="GO:0005634">
    <property type="term" value="C:nucleus"/>
    <property type="evidence" value="ECO:0007669"/>
    <property type="project" value="TreeGrafter"/>
</dbReference>
<feature type="region of interest" description="Disordered" evidence="5">
    <location>
        <begin position="511"/>
        <end position="535"/>
    </location>
</feature>
<evidence type="ECO:0000313" key="8">
    <source>
        <dbReference type="EMBL" id="CAK0786615.1"/>
    </source>
</evidence>
<keyword evidence="3" id="KW-0862">Zinc</keyword>
<dbReference type="Pfam" id="PF23209">
    <property type="entry name" value="IDM1_C"/>
    <property type="match status" value="1"/>
</dbReference>
<dbReference type="Gene3D" id="3.40.630.30">
    <property type="match status" value="1"/>
</dbReference>
<dbReference type="PANTHER" id="PTHR46309">
    <property type="entry name" value="PHD FINGER PROTEIN 12"/>
    <property type="match status" value="1"/>
</dbReference>
<dbReference type="GO" id="GO:0016747">
    <property type="term" value="F:acyltransferase activity, transferring groups other than amino-acyl groups"/>
    <property type="evidence" value="ECO:0007669"/>
    <property type="project" value="InterPro"/>
</dbReference>
<feature type="region of interest" description="Disordered" evidence="5">
    <location>
        <begin position="559"/>
        <end position="608"/>
    </location>
</feature>
<reference evidence="8 9" key="1">
    <citation type="submission" date="2023-10" db="EMBL/GenBank/DDBJ databases">
        <authorList>
            <person name="Maclean D."/>
            <person name="Macfadyen A."/>
        </authorList>
    </citation>
    <scope>NUCLEOTIDE SEQUENCE [LARGE SCALE GENOMIC DNA]</scope>
</reference>
<dbReference type="EMBL" id="CAUYUE010000015">
    <property type="protein sequence ID" value="CAK0786615.1"/>
    <property type="molecule type" value="Genomic_DNA"/>
</dbReference>
<feature type="compositionally biased region" description="Low complexity" evidence="5">
    <location>
        <begin position="324"/>
        <end position="336"/>
    </location>
</feature>
<dbReference type="PROSITE" id="PS50016">
    <property type="entry name" value="ZF_PHD_2"/>
    <property type="match status" value="1"/>
</dbReference>
<evidence type="ECO:0000313" key="9">
    <source>
        <dbReference type="Proteomes" id="UP001314263"/>
    </source>
</evidence>
<dbReference type="PANTHER" id="PTHR46309:SF1">
    <property type="entry name" value="PHD FINGER PROTEIN 12"/>
    <property type="match status" value="1"/>
</dbReference>
<feature type="region of interest" description="Disordered" evidence="5">
    <location>
        <begin position="1226"/>
        <end position="1257"/>
    </location>
</feature>
<dbReference type="InterPro" id="IPR016181">
    <property type="entry name" value="Acyl_CoA_acyltransferase"/>
</dbReference>
<feature type="compositionally biased region" description="Polar residues" evidence="5">
    <location>
        <begin position="25"/>
        <end position="39"/>
    </location>
</feature>
<accession>A0AAV1IK64</accession>
<dbReference type="InterPro" id="IPR056511">
    <property type="entry name" value="IDM1_C"/>
</dbReference>
<feature type="region of interest" description="Disordered" evidence="5">
    <location>
        <begin position="312"/>
        <end position="341"/>
    </location>
</feature>
<proteinExistence type="predicted"/>
<feature type="compositionally biased region" description="Low complexity" evidence="5">
    <location>
        <begin position="1232"/>
        <end position="1241"/>
    </location>
</feature>
<evidence type="ECO:0000256" key="3">
    <source>
        <dbReference type="ARBA" id="ARBA00022833"/>
    </source>
</evidence>
<keyword evidence="1" id="KW-0479">Metal-binding</keyword>
<dbReference type="InterPro" id="IPR000182">
    <property type="entry name" value="GNAT_dom"/>
</dbReference>
<dbReference type="GO" id="GO:0006357">
    <property type="term" value="P:regulation of transcription by RNA polymerase II"/>
    <property type="evidence" value="ECO:0007669"/>
    <property type="project" value="TreeGrafter"/>
</dbReference>
<organism evidence="8 9">
    <name type="scientific">Coccomyxa viridis</name>
    <dbReference type="NCBI Taxonomy" id="1274662"/>
    <lineage>
        <taxon>Eukaryota</taxon>
        <taxon>Viridiplantae</taxon>
        <taxon>Chlorophyta</taxon>
        <taxon>core chlorophytes</taxon>
        <taxon>Trebouxiophyceae</taxon>
        <taxon>Trebouxiophyceae incertae sedis</taxon>
        <taxon>Coccomyxaceae</taxon>
        <taxon>Coccomyxa</taxon>
    </lineage>
</organism>
<feature type="compositionally biased region" description="Low complexity" evidence="5">
    <location>
        <begin position="409"/>
        <end position="425"/>
    </location>
</feature>
<protein>
    <recommendedName>
        <fullName evidence="10">Histone acetyltransferase</fullName>
    </recommendedName>
</protein>
<dbReference type="SUPFAM" id="SSF57903">
    <property type="entry name" value="FYVE/PHD zinc finger"/>
    <property type="match status" value="1"/>
</dbReference>
<gene>
    <name evidence="8" type="ORF">CVIRNUC_009829</name>
</gene>
<dbReference type="Proteomes" id="UP001314263">
    <property type="component" value="Unassembled WGS sequence"/>
</dbReference>
<evidence type="ECO:0000256" key="4">
    <source>
        <dbReference type="PROSITE-ProRule" id="PRU00146"/>
    </source>
</evidence>
<dbReference type="InterPro" id="IPR013083">
    <property type="entry name" value="Znf_RING/FYVE/PHD"/>
</dbReference>
<dbReference type="GO" id="GO:0003714">
    <property type="term" value="F:transcription corepressor activity"/>
    <property type="evidence" value="ECO:0007669"/>
    <property type="project" value="InterPro"/>
</dbReference>
<evidence type="ECO:0000256" key="5">
    <source>
        <dbReference type="SAM" id="MobiDB-lite"/>
    </source>
</evidence>
<feature type="compositionally biased region" description="Polar residues" evidence="5">
    <location>
        <begin position="795"/>
        <end position="807"/>
    </location>
</feature>
<dbReference type="Gene3D" id="3.30.40.10">
    <property type="entry name" value="Zinc/RING finger domain, C3HC4 (zinc finger)"/>
    <property type="match status" value="1"/>
</dbReference>
<sequence length="1284" mass="131710">MSSKRKRADDLPENPLAGLPLTGALSKQVTDTTVSNQQPAKEGGPIKRKKATSLGALIETGVIKDGAVLRYMKGTGLSYSGKLMAVGRARMDGVEVHGNAQLLGMSGFEAYANSTAHRPAQFTFTSSGQSLQTLQQQHAGEGGGAARKPPGKWGMTAEGRATHYPVPQPVSEANDEVCRVCWQGGDLLCCEACPAVMHARCAGLADVPCGDWHCPSCTCAACGHPALQPEADSTPPQATLVEPPTGSEAPVWRGPLSGDKSEAAITMDAYAFDSIWPREGALAARSQLQAQAQAERAAEAVAAAAAAAQQQAEAGQERARPPSARLAQRATAADADPMTPVKADPAQAESVQVMEDIHRSSVADFSHLSAPVSHVRQPQQGLTELPAASAVAAAPAAAAAQASSAAAAAPEVAQSPRRSLRSPQSFQAADAPPAVEAPQDGAWTGRLHQTAQNAQSRQEVVSFLDDMFPPTNSAAKSRLLREAFAVACPAQPYKSRVEAIKHMAESLWQSRGDAKADSAAPPPAQGAERKRRRGAGALMSAALAAELSNNAELDGPAHAGPARFLQVDGCDDPSSADEGAQPQQVSSAAAATHVEPAQPSAGPWDSGITLSHAVQSSAAPVAAVQPPQHALGGPLQPGEPAGAAAAQLQSSMPAYLLGGQQPSEHPLGPPQVPSAEALTAQLQQEIGSLSRVLGPAEAMRQALQRQMAAVQQGNAALHQLRSGPSAVLQATLPPMAASAQAQAHPVPNTALMGADTQPQVASAPAPALPAWASLAALAPAMRGPSAAISAHRQQHTQPCSMPSQAQPTPMPAQVQHLGVTKSPAAQALACKSALAMPQSARPLNDLPGGAAPKVPGVATQRPLSAGFDSAQEAAAAFGRPTARTGQPPSGAQAALVSCAGCGMRMHLGCLPGDVQAQAKEGRWFHSSECSAADSHMARLAASGLMPVEGVIATPMAPAFAWQIIRGAAVSSPKDCRGHAPSYGEGAREALRGTLHALRHLFHEALGPLLDSRTGRDLLPALLQGKALSRHCLDFSGFHSAVLWLGPSIAAAGLFRVLGPDVAELPALAVRPELQGNGLGRLLLALLESALLEAGVKLLAMPALVPFPSSSPKQAALENGQPGTLGTAGGPELIPTWAKSMQYGQATCAQLARMSALPVLHFAGAQFAVKALSASTCLKVQVPSELHLCEDLNEQEYCRARLLQPAGLAAYAAQRAHIQTQAPVAAKEEPEEAAQPAAGAAPGRIEGASGVVKSEPGDGAVIGKVGRPAVGTLGRVKVPKGGFVK</sequence>
<dbReference type="SUPFAM" id="SSF55729">
    <property type="entry name" value="Acyl-CoA N-acyltransferases (Nat)"/>
    <property type="match status" value="1"/>
</dbReference>
<evidence type="ECO:0008006" key="10">
    <source>
        <dbReference type="Google" id="ProtNLM"/>
    </source>
</evidence>
<dbReference type="InterPro" id="IPR019787">
    <property type="entry name" value="Znf_PHD-finger"/>
</dbReference>
<dbReference type="PROSITE" id="PS51186">
    <property type="entry name" value="GNAT"/>
    <property type="match status" value="1"/>
</dbReference>
<feature type="compositionally biased region" description="Low complexity" evidence="5">
    <location>
        <begin position="580"/>
        <end position="591"/>
    </location>
</feature>
<keyword evidence="2 4" id="KW-0863">Zinc-finger</keyword>
<feature type="region of interest" description="Disordered" evidence="5">
    <location>
        <begin position="791"/>
        <end position="811"/>
    </location>
</feature>
<name>A0AAV1IK64_9CHLO</name>
<keyword evidence="9" id="KW-1185">Reference proteome</keyword>
<evidence type="ECO:0000256" key="1">
    <source>
        <dbReference type="ARBA" id="ARBA00022723"/>
    </source>
</evidence>
<dbReference type="SMART" id="SM00249">
    <property type="entry name" value="PHD"/>
    <property type="match status" value="1"/>
</dbReference>
<feature type="domain" description="PHD-type" evidence="6">
    <location>
        <begin position="175"/>
        <end position="220"/>
    </location>
</feature>
<feature type="region of interest" description="Disordered" evidence="5">
    <location>
        <begin position="1"/>
        <end position="48"/>
    </location>
</feature>
<feature type="region of interest" description="Disordered" evidence="5">
    <location>
        <begin position="233"/>
        <end position="255"/>
    </location>
</feature>
<dbReference type="InterPro" id="IPR042163">
    <property type="entry name" value="PHF12"/>
</dbReference>
<dbReference type="CDD" id="cd15532">
    <property type="entry name" value="PHD2_CHD_II"/>
    <property type="match status" value="1"/>
</dbReference>
<comment type="caution">
    <text evidence="8">The sequence shown here is derived from an EMBL/GenBank/DDBJ whole genome shotgun (WGS) entry which is preliminary data.</text>
</comment>
<evidence type="ECO:0000256" key="2">
    <source>
        <dbReference type="ARBA" id="ARBA00022771"/>
    </source>
</evidence>